<dbReference type="KEGG" id="slom:PXH66_16950"/>
<accession>A0AAE9ZWX7</accession>
<name>A0AAE9ZWX7_9BACT</name>
<dbReference type="Pfam" id="PF11932">
    <property type="entry name" value="DUF3450"/>
    <property type="match status" value="1"/>
</dbReference>
<keyword evidence="1" id="KW-0175">Coiled coil</keyword>
<evidence type="ECO:0000256" key="1">
    <source>
        <dbReference type="SAM" id="Coils"/>
    </source>
</evidence>
<keyword evidence="2" id="KW-0732">Signal</keyword>
<proteinExistence type="predicted"/>
<evidence type="ECO:0000313" key="3">
    <source>
        <dbReference type="EMBL" id="WED64028.1"/>
    </source>
</evidence>
<protein>
    <submittedName>
        <fullName evidence="3">DUF3450 family protein</fullName>
    </submittedName>
</protein>
<dbReference type="AlphaFoldDB" id="A0AAE9ZWX7"/>
<dbReference type="RefSeq" id="WP_330930099.1">
    <property type="nucleotide sequence ID" value="NZ_CP119075.1"/>
</dbReference>
<feature type="chain" id="PRO_5041979586" evidence="2">
    <location>
        <begin position="29"/>
        <end position="260"/>
    </location>
</feature>
<sequence>MPASFPRLPRGVFVHCALVAALASSSLADTPLNDVQAAASEWARLRSETSRLETEWVAEREVLAASISGLSVQANQLEIERDTLLAQSKTARDEIAQMTADNVALAARIDRAGVNVDALARRLLALRPALPPRLSAALDLPFRSLAGEGLAAAERMRHTMTILNRCNQFNQTFVLSEEILTVTPGSEPRLLEVLYWGLAQACALDRSGGETFMGRPVNGAWTWEPAPDFAGQAARLIDIHQDTIEPAFVMLPAQIMGGDQ</sequence>
<dbReference type="Proteomes" id="UP001218638">
    <property type="component" value="Chromosome"/>
</dbReference>
<reference evidence="3" key="1">
    <citation type="submission" date="2023-03" db="EMBL/GenBank/DDBJ databases">
        <title>Lomoglobus Profundus gen. nov., sp. nov., a novel member of the phylum Verrucomicrobia, isolated from deep-marine sediment of South China Sea.</title>
        <authorList>
            <person name="Ahmad T."/>
            <person name="Ishaq S.E."/>
            <person name="Wang F."/>
        </authorList>
    </citation>
    <scope>NUCLEOTIDE SEQUENCE</scope>
    <source>
        <strain evidence="3">LMO-M01</strain>
    </source>
</reference>
<evidence type="ECO:0000313" key="4">
    <source>
        <dbReference type="Proteomes" id="UP001218638"/>
    </source>
</evidence>
<dbReference type="InterPro" id="IPR016866">
    <property type="entry name" value="UCP028069"/>
</dbReference>
<dbReference type="EMBL" id="CP119075">
    <property type="protein sequence ID" value="WED64028.1"/>
    <property type="molecule type" value="Genomic_DNA"/>
</dbReference>
<gene>
    <name evidence="3" type="ORF">PXH66_16950</name>
</gene>
<feature type="coiled-coil region" evidence="1">
    <location>
        <begin position="67"/>
        <end position="94"/>
    </location>
</feature>
<feature type="signal peptide" evidence="2">
    <location>
        <begin position="1"/>
        <end position="28"/>
    </location>
</feature>
<evidence type="ECO:0000256" key="2">
    <source>
        <dbReference type="SAM" id="SignalP"/>
    </source>
</evidence>
<keyword evidence="4" id="KW-1185">Reference proteome</keyword>
<organism evidence="3 4">
    <name type="scientific">Synoicihabitans lomoniglobus</name>
    <dbReference type="NCBI Taxonomy" id="2909285"/>
    <lineage>
        <taxon>Bacteria</taxon>
        <taxon>Pseudomonadati</taxon>
        <taxon>Verrucomicrobiota</taxon>
        <taxon>Opitutia</taxon>
        <taxon>Opitutales</taxon>
        <taxon>Opitutaceae</taxon>
        <taxon>Synoicihabitans</taxon>
    </lineage>
</organism>